<evidence type="ECO:0000313" key="3">
    <source>
        <dbReference type="EMBL" id="CRG91054.1"/>
    </source>
</evidence>
<evidence type="ECO:0000313" key="4">
    <source>
        <dbReference type="Proteomes" id="UP000054383"/>
    </source>
</evidence>
<dbReference type="OMA" id="KMSLVTQ"/>
<dbReference type="InterPro" id="IPR003892">
    <property type="entry name" value="CUE"/>
</dbReference>
<dbReference type="InterPro" id="IPR052586">
    <property type="entry name" value="ASCC2"/>
</dbReference>
<protein>
    <recommendedName>
        <fullName evidence="2">CUE domain-containing protein</fullName>
    </recommendedName>
</protein>
<dbReference type="GO" id="GO:0043130">
    <property type="term" value="F:ubiquitin binding"/>
    <property type="evidence" value="ECO:0007669"/>
    <property type="project" value="InterPro"/>
</dbReference>
<evidence type="ECO:0000256" key="1">
    <source>
        <dbReference type="SAM" id="MobiDB-lite"/>
    </source>
</evidence>
<feature type="region of interest" description="Disordered" evidence="1">
    <location>
        <begin position="578"/>
        <end position="666"/>
    </location>
</feature>
<dbReference type="EMBL" id="CVMT01000009">
    <property type="protein sequence ID" value="CRG91054.1"/>
    <property type="molecule type" value="Genomic_DNA"/>
</dbReference>
<dbReference type="CDD" id="cd14364">
    <property type="entry name" value="CUE_ASCC2"/>
    <property type="match status" value="1"/>
</dbReference>
<dbReference type="SUPFAM" id="SSF46934">
    <property type="entry name" value="UBA-like"/>
    <property type="match status" value="1"/>
</dbReference>
<dbReference type="AlphaFoldDB" id="A0A0U1M663"/>
<name>A0A0U1M663_TALIS</name>
<dbReference type="PANTHER" id="PTHR21494">
    <property type="entry name" value="ACTIVATING SIGNAL COINTEGRATOR 1 COMPLEX SUBUNIT 2 ASC-1 COMPLEX SUBUNIT P100"/>
    <property type="match status" value="1"/>
</dbReference>
<keyword evidence="4" id="KW-1185">Reference proteome</keyword>
<dbReference type="Proteomes" id="UP000054383">
    <property type="component" value="Unassembled WGS sequence"/>
</dbReference>
<evidence type="ECO:0000259" key="2">
    <source>
        <dbReference type="PROSITE" id="PS51140"/>
    </source>
</evidence>
<dbReference type="Gene3D" id="1.10.8.10">
    <property type="entry name" value="DNA helicase RuvA subunit, C-terminal domain"/>
    <property type="match status" value="1"/>
</dbReference>
<gene>
    <name evidence="3" type="ORF">PISL3812_08102</name>
</gene>
<proteinExistence type="predicted"/>
<dbReference type="PROSITE" id="PS51140">
    <property type="entry name" value="CUE"/>
    <property type="match status" value="1"/>
</dbReference>
<dbReference type="PANTHER" id="PTHR21494:SF0">
    <property type="entry name" value="ACTIVATING SIGNAL COINTEGRATOR 1 COMPLEX SUBUNIT 2"/>
    <property type="match status" value="1"/>
</dbReference>
<dbReference type="OrthoDB" id="5577209at2759"/>
<dbReference type="InterPro" id="IPR041800">
    <property type="entry name" value="ASCC2_CUE"/>
</dbReference>
<dbReference type="Pfam" id="PF02845">
    <property type="entry name" value="CUE"/>
    <property type="match status" value="1"/>
</dbReference>
<feature type="domain" description="CUE" evidence="2">
    <location>
        <begin position="330"/>
        <end position="373"/>
    </location>
</feature>
<organism evidence="3 4">
    <name type="scientific">Talaromyces islandicus</name>
    <name type="common">Penicillium islandicum</name>
    <dbReference type="NCBI Taxonomy" id="28573"/>
    <lineage>
        <taxon>Eukaryota</taxon>
        <taxon>Fungi</taxon>
        <taxon>Dikarya</taxon>
        <taxon>Ascomycota</taxon>
        <taxon>Pezizomycotina</taxon>
        <taxon>Eurotiomycetes</taxon>
        <taxon>Eurotiomycetidae</taxon>
        <taxon>Eurotiales</taxon>
        <taxon>Trichocomaceae</taxon>
        <taxon>Talaromyces</taxon>
        <taxon>Talaromyces sect. Islandici</taxon>
    </lineage>
</organism>
<feature type="region of interest" description="Disordered" evidence="1">
    <location>
        <begin position="487"/>
        <end position="506"/>
    </location>
</feature>
<reference evidence="3 4" key="1">
    <citation type="submission" date="2015-04" db="EMBL/GenBank/DDBJ databases">
        <authorList>
            <person name="Syromyatnikov M.Y."/>
            <person name="Popov V.N."/>
        </authorList>
    </citation>
    <scope>NUCLEOTIDE SEQUENCE [LARGE SCALE GENOMIC DNA]</scope>
    <source>
        <strain evidence="3">WF-38-12</strain>
    </source>
</reference>
<feature type="compositionally biased region" description="Basic residues" evidence="1">
    <location>
        <begin position="646"/>
        <end position="660"/>
    </location>
</feature>
<feature type="compositionally biased region" description="Acidic residues" evidence="1">
    <location>
        <begin position="602"/>
        <end position="611"/>
    </location>
</feature>
<feature type="compositionally biased region" description="Basic and acidic residues" evidence="1">
    <location>
        <begin position="497"/>
        <end position="506"/>
    </location>
</feature>
<dbReference type="InterPro" id="IPR009060">
    <property type="entry name" value="UBA-like_sf"/>
</dbReference>
<accession>A0A0U1M663</accession>
<feature type="compositionally biased region" description="Gly residues" evidence="1">
    <location>
        <begin position="626"/>
        <end position="645"/>
    </location>
</feature>
<sequence length="666" mass="72609">MDLPLLVPVPPPPVRPAIPNEAWGAILDAWILLTELRVHDGNKEFGKCASAHSFSLPFLASYFAAHGDARVHGSAHDSRKTKRLRKSVFGLARRYYLDTSSPGDGGLLDWRLLGDFSQCYHSHAAALRELLSEVWNRYSAQVTASVEKGRNEIMQQLQKHNSTAEQQDTIITDLRRLTVLAATLPQVGHVLMTGSDYLDALYDAYKPSSSSLQSALSANAYVGLMSLLKAAKPNLSLLLDHLFTLRVAAGVGGAATKHSKKPGLLSDLVCSTDMLVRIERYLISAPQKRGQDLVSSLRAYQQEMKQFHHRHQRHKKRIDKGKAAVDVHAHKLSLIMQIQDLFPDLGAGYVLRLLDFYNDSVETIMAHLLDDSLSTELKSLDKSEPLPDTALAHDVLEPHHHTPDLPEQPVFTRNIDMTDDPLMQAALSSDPAQSKKLHFGRATSDTTADTLLADRSQHATNKAAILSALATFDSDDDERDDTYDVADVGGTVDATDTDEKRSGRSAEETDIALYRAWKATPALFARDSNTRRSQPRAALKREMGMTDEAIEGWAVMLQRDAKREARLESKIALGAGVAAGGAAAGQPDLASTAYRKPKADLGSDEEEEDGDGDRTAGSARGRGRGRGGGGPNRGGRGGRGGGRGRGANHRRRDQHAKKMARAMPAS</sequence>